<evidence type="ECO:0000313" key="2">
    <source>
        <dbReference type="EMBL" id="KAG4421192.1"/>
    </source>
</evidence>
<dbReference type="AlphaFoldDB" id="A0A8H7TKE9"/>
<gene>
    <name evidence="2" type="ORF">IFR04_005712</name>
</gene>
<evidence type="ECO:0000256" key="1">
    <source>
        <dbReference type="SAM" id="MobiDB-lite"/>
    </source>
</evidence>
<protein>
    <submittedName>
        <fullName evidence="2">Uncharacterized protein</fullName>
    </submittedName>
</protein>
<evidence type="ECO:0000313" key="3">
    <source>
        <dbReference type="Proteomes" id="UP000664132"/>
    </source>
</evidence>
<name>A0A8H7TKE9_9HELO</name>
<feature type="region of interest" description="Disordered" evidence="1">
    <location>
        <begin position="1"/>
        <end position="27"/>
    </location>
</feature>
<accession>A0A8H7TKE9</accession>
<dbReference type="EMBL" id="JAFJYH010000070">
    <property type="protein sequence ID" value="KAG4421192.1"/>
    <property type="molecule type" value="Genomic_DNA"/>
</dbReference>
<proteinExistence type="predicted"/>
<sequence>MALPDAASTVGGTKQSKQKQARGNTTASRTLACIVGKKFPQSKASSDSFIVGDSVTMYGTT</sequence>
<comment type="caution">
    <text evidence="2">The sequence shown here is derived from an EMBL/GenBank/DDBJ whole genome shotgun (WGS) entry which is preliminary data.</text>
</comment>
<dbReference type="Proteomes" id="UP000664132">
    <property type="component" value="Unassembled WGS sequence"/>
</dbReference>
<reference evidence="2" key="1">
    <citation type="submission" date="2021-02" db="EMBL/GenBank/DDBJ databases">
        <title>Genome sequence Cadophora malorum strain M34.</title>
        <authorList>
            <person name="Stefanovic E."/>
            <person name="Vu D."/>
            <person name="Scully C."/>
            <person name="Dijksterhuis J."/>
            <person name="Roader J."/>
            <person name="Houbraken J."/>
        </authorList>
    </citation>
    <scope>NUCLEOTIDE SEQUENCE</scope>
    <source>
        <strain evidence="2">M34</strain>
    </source>
</reference>
<organism evidence="2 3">
    <name type="scientific">Cadophora malorum</name>
    <dbReference type="NCBI Taxonomy" id="108018"/>
    <lineage>
        <taxon>Eukaryota</taxon>
        <taxon>Fungi</taxon>
        <taxon>Dikarya</taxon>
        <taxon>Ascomycota</taxon>
        <taxon>Pezizomycotina</taxon>
        <taxon>Leotiomycetes</taxon>
        <taxon>Helotiales</taxon>
        <taxon>Ploettnerulaceae</taxon>
        <taxon>Cadophora</taxon>
    </lineage>
</organism>
<keyword evidence="3" id="KW-1185">Reference proteome</keyword>